<dbReference type="WBParaSite" id="SSLN_0001981101-mRNA-1">
    <property type="protein sequence ID" value="SSLN_0001981101-mRNA-1"/>
    <property type="gene ID" value="SSLN_0001981101"/>
</dbReference>
<dbReference type="SUPFAM" id="SSF101576">
    <property type="entry name" value="Supernatant protein factor (SPF), C-terminal domain"/>
    <property type="match status" value="1"/>
</dbReference>
<keyword evidence="1" id="KW-0007">Acetylation</keyword>
<dbReference type="EMBL" id="UYSU01046213">
    <property type="protein sequence ID" value="VDM05472.1"/>
    <property type="molecule type" value="Genomic_DNA"/>
</dbReference>
<evidence type="ECO:0000313" key="5">
    <source>
        <dbReference type="Proteomes" id="UP000275846"/>
    </source>
</evidence>
<dbReference type="InterPro" id="IPR036598">
    <property type="entry name" value="GOLD_dom_sf"/>
</dbReference>
<dbReference type="GO" id="GO:0000139">
    <property type="term" value="C:Golgi membrane"/>
    <property type="evidence" value="ECO:0007669"/>
    <property type="project" value="TreeGrafter"/>
</dbReference>
<proteinExistence type="predicted"/>
<feature type="region of interest" description="Disordered" evidence="2">
    <location>
        <begin position="32"/>
        <end position="53"/>
    </location>
</feature>
<reference evidence="6" key="1">
    <citation type="submission" date="2016-06" db="UniProtKB">
        <authorList>
            <consortium name="WormBaseParasite"/>
        </authorList>
    </citation>
    <scope>IDENTIFICATION</scope>
</reference>
<dbReference type="AlphaFoldDB" id="A0A183TRI9"/>
<dbReference type="STRING" id="70667.A0A183TRI9"/>
<organism evidence="6">
    <name type="scientific">Schistocephalus solidus</name>
    <name type="common">Tapeworm</name>
    <dbReference type="NCBI Taxonomy" id="70667"/>
    <lineage>
        <taxon>Eukaryota</taxon>
        <taxon>Metazoa</taxon>
        <taxon>Spiralia</taxon>
        <taxon>Lophotrochozoa</taxon>
        <taxon>Platyhelminthes</taxon>
        <taxon>Cestoda</taxon>
        <taxon>Eucestoda</taxon>
        <taxon>Diphyllobothriidea</taxon>
        <taxon>Diphyllobothriidae</taxon>
        <taxon>Schistocephalus</taxon>
    </lineage>
</organism>
<dbReference type="InterPro" id="IPR052269">
    <property type="entry name" value="Golgi-PI4KB_interaction"/>
</dbReference>
<evidence type="ECO:0000313" key="6">
    <source>
        <dbReference type="WBParaSite" id="SSLN_0001981101-mRNA-1"/>
    </source>
</evidence>
<dbReference type="Gene3D" id="2.60.120.680">
    <property type="entry name" value="GOLD domain"/>
    <property type="match status" value="1"/>
</dbReference>
<evidence type="ECO:0000313" key="4">
    <source>
        <dbReference type="EMBL" id="VDM05472.1"/>
    </source>
</evidence>
<evidence type="ECO:0000259" key="3">
    <source>
        <dbReference type="Pfam" id="PF13897"/>
    </source>
</evidence>
<dbReference type="PANTHER" id="PTHR22973:SF12">
    <property type="entry name" value="LD35087P"/>
    <property type="match status" value="1"/>
</dbReference>
<name>A0A183TRI9_SCHSO</name>
<evidence type="ECO:0000256" key="1">
    <source>
        <dbReference type="ARBA" id="ARBA00022990"/>
    </source>
</evidence>
<dbReference type="Proteomes" id="UP000275846">
    <property type="component" value="Unassembled WGS sequence"/>
</dbReference>
<reference evidence="4 5" key="2">
    <citation type="submission" date="2018-11" db="EMBL/GenBank/DDBJ databases">
        <authorList>
            <consortium name="Pathogen Informatics"/>
        </authorList>
    </citation>
    <scope>NUCLEOTIDE SEQUENCE [LARGE SCALE GENOMIC DNA]</scope>
    <source>
        <strain evidence="4 5">NST_G2</strain>
    </source>
</reference>
<dbReference type="InterPro" id="IPR009038">
    <property type="entry name" value="GOLD_dom"/>
</dbReference>
<gene>
    <name evidence="4" type="ORF">SSLN_LOCUS19086</name>
</gene>
<evidence type="ECO:0000256" key="2">
    <source>
        <dbReference type="SAM" id="MobiDB-lite"/>
    </source>
</evidence>
<feature type="domain" description="GOLD" evidence="3">
    <location>
        <begin position="33"/>
        <end position="104"/>
    </location>
</feature>
<keyword evidence="5" id="KW-1185">Reference proteome</keyword>
<dbReference type="Pfam" id="PF13897">
    <property type="entry name" value="GOLD_2"/>
    <property type="match status" value="1"/>
</dbReference>
<dbReference type="PANTHER" id="PTHR22973">
    <property type="entry name" value="LD35087P"/>
    <property type="match status" value="1"/>
</dbReference>
<protein>
    <submittedName>
        <fullName evidence="6">GOLD domain-containing protein</fullName>
    </submittedName>
</protein>
<accession>A0A183TRI9</accession>
<dbReference type="OrthoDB" id="5839451at2759"/>
<sequence>MGSAVQAFCTRLSPLHTAIVFQFAQGIPYKHDSDDGSVNGDVEGGGRDLGGPPTDELIPIYRRDSHLEVYCGSHQYPGCGVYIFKFDNSFSLWRSKWLYYRVYYGK</sequence>